<organism evidence="2 3">
    <name type="scientific">Maribacter cobaltidurans</name>
    <dbReference type="NCBI Taxonomy" id="1178778"/>
    <lineage>
        <taxon>Bacteria</taxon>
        <taxon>Pseudomonadati</taxon>
        <taxon>Bacteroidota</taxon>
        <taxon>Flavobacteriia</taxon>
        <taxon>Flavobacteriales</taxon>
        <taxon>Flavobacteriaceae</taxon>
        <taxon>Maribacter</taxon>
    </lineage>
</organism>
<dbReference type="SUPFAM" id="SSF54001">
    <property type="entry name" value="Cysteine proteinases"/>
    <property type="match status" value="1"/>
</dbReference>
<feature type="domain" description="Transglutaminase-like" evidence="1">
    <location>
        <begin position="113"/>
        <end position="179"/>
    </location>
</feature>
<evidence type="ECO:0000313" key="3">
    <source>
        <dbReference type="Proteomes" id="UP001356308"/>
    </source>
</evidence>
<evidence type="ECO:0000259" key="1">
    <source>
        <dbReference type="SMART" id="SM00460"/>
    </source>
</evidence>
<gene>
    <name evidence="2" type="ORF">V1I91_00990</name>
</gene>
<dbReference type="RefSeq" id="WP_272649460.1">
    <property type="nucleotide sequence ID" value="NZ_JAZDDG010000001.1"/>
</dbReference>
<evidence type="ECO:0000313" key="2">
    <source>
        <dbReference type="EMBL" id="MEE1974626.1"/>
    </source>
</evidence>
<dbReference type="Proteomes" id="UP001356308">
    <property type="component" value="Unassembled WGS sequence"/>
</dbReference>
<accession>A0ABU7IPY7</accession>
<protein>
    <submittedName>
        <fullName evidence="2">Transglutaminase domain-containing protein</fullName>
    </submittedName>
</protein>
<keyword evidence="3" id="KW-1185">Reference proteome</keyword>
<name>A0ABU7IPY7_9FLAO</name>
<dbReference type="InterPro" id="IPR052557">
    <property type="entry name" value="CAP/Cytokinesis_protein"/>
</dbReference>
<dbReference type="PANTHER" id="PTHR46333:SF2">
    <property type="entry name" value="CYTOKINESIS PROTEIN 3"/>
    <property type="match status" value="1"/>
</dbReference>
<reference evidence="2 3" key="1">
    <citation type="submission" date="2024-01" db="EMBL/GenBank/DDBJ databases">
        <title>Maribacter spp. originated from different algae showed divergent polysaccharides utilization ability.</title>
        <authorList>
            <person name="Wang H."/>
            <person name="Wu Y."/>
        </authorList>
    </citation>
    <scope>NUCLEOTIDE SEQUENCE [LARGE SCALE GENOMIC DNA]</scope>
    <source>
        <strain evidence="2 3">PR1</strain>
    </source>
</reference>
<comment type="caution">
    <text evidence="2">The sequence shown here is derived from an EMBL/GenBank/DDBJ whole genome shotgun (WGS) entry which is preliminary data.</text>
</comment>
<dbReference type="EMBL" id="JAZDDG010000001">
    <property type="protein sequence ID" value="MEE1974626.1"/>
    <property type="molecule type" value="Genomic_DNA"/>
</dbReference>
<dbReference type="Gene3D" id="3.10.620.30">
    <property type="match status" value="1"/>
</dbReference>
<dbReference type="SMART" id="SM00460">
    <property type="entry name" value="TGc"/>
    <property type="match status" value="1"/>
</dbReference>
<dbReference type="PANTHER" id="PTHR46333">
    <property type="entry name" value="CYTOKINESIS PROTEIN 3"/>
    <property type="match status" value="1"/>
</dbReference>
<sequence length="338" mass="39388">MRYSFLVFLLLCTSAIGQYNPTKTINYKKADSIALAHSGQSLRNLPLLTHELTVNLKTDIEKFRAIYTWVCTNIENDYHSYLKTRKKRRKMEKDREAFLAWNSSFTPKVFERLVEEKKTACTGYAYLINEMANLAGFKSKIINGYGRTPTLLLDAENPPNHSWNAIQLEDKWYLCDATWSAGRILLDDDGPRFEQKYDDVYFLADPVLFIKNHFPLEKELSLLDETPTLEEFIEGPVMYKEAFSNEVIPHLPKKMHVEVAKNEIITFDFIVPENFDTKSLHIDLNNRGRDIMVEPSIKFLQGNIVRLEYKFERTGLYDTHIKIGEDLVATYVVRVHRK</sequence>
<proteinExistence type="predicted"/>
<dbReference type="Pfam" id="PF01841">
    <property type="entry name" value="Transglut_core"/>
    <property type="match status" value="1"/>
</dbReference>
<dbReference type="InterPro" id="IPR038765">
    <property type="entry name" value="Papain-like_cys_pep_sf"/>
</dbReference>
<dbReference type="InterPro" id="IPR002931">
    <property type="entry name" value="Transglutaminase-like"/>
</dbReference>